<dbReference type="PIRSF" id="PIRSF018579">
    <property type="entry name" value="Sbp"/>
    <property type="match status" value="1"/>
</dbReference>
<sequence>MTAVFSILGLAVGIVLGLFFPMYISPACTTYVAVALLAALDSLLGALHAQAKQTFQFNIFVTGFFFNTLMAVVLTYFGNLLSLDLYLAAVVVFGTRIFQNIAGLRRILLNWNSKKKKDDV</sequence>
<keyword evidence="1 2" id="KW-0812">Transmembrane</keyword>
<gene>
    <name evidence="3" type="ORF">WMO26_07985</name>
</gene>
<keyword evidence="1" id="KW-1003">Cell membrane</keyword>
<protein>
    <submittedName>
        <fullName evidence="3">DUF1290 domain-containing protein</fullName>
    </submittedName>
</protein>
<keyword evidence="4" id="KW-1185">Reference proteome</keyword>
<comment type="subcellular location">
    <subcellularLocation>
        <location evidence="1">Cell membrane</location>
        <topology evidence="1">Multi-pass membrane protein</topology>
    </subcellularLocation>
</comment>
<reference evidence="3 4" key="1">
    <citation type="submission" date="2024-03" db="EMBL/GenBank/DDBJ databases">
        <title>Human intestinal bacterial collection.</title>
        <authorList>
            <person name="Pauvert C."/>
            <person name="Hitch T.C.A."/>
            <person name="Clavel T."/>
        </authorList>
    </citation>
    <scope>NUCLEOTIDE SEQUENCE [LARGE SCALE GENOMIC DNA]</scope>
    <source>
        <strain evidence="3 4">CLA-JM-H44</strain>
    </source>
</reference>
<evidence type="ECO:0000256" key="1">
    <source>
        <dbReference type="PIRNR" id="PIRNR018579"/>
    </source>
</evidence>
<dbReference type="EMBL" id="JBBMFD010000012">
    <property type="protein sequence ID" value="MEQ2440761.1"/>
    <property type="molecule type" value="Genomic_DNA"/>
</dbReference>
<keyword evidence="2" id="KW-1133">Transmembrane helix</keyword>
<dbReference type="RefSeq" id="WP_349219434.1">
    <property type="nucleotide sequence ID" value="NZ_JBBMFD010000012.1"/>
</dbReference>
<evidence type="ECO:0000313" key="3">
    <source>
        <dbReference type="EMBL" id="MEQ2440761.1"/>
    </source>
</evidence>
<dbReference type="Pfam" id="PF06947">
    <property type="entry name" value="DUF1290"/>
    <property type="match status" value="1"/>
</dbReference>
<evidence type="ECO:0000313" key="4">
    <source>
        <dbReference type="Proteomes" id="UP001489509"/>
    </source>
</evidence>
<dbReference type="Proteomes" id="UP001489509">
    <property type="component" value="Unassembled WGS sequence"/>
</dbReference>
<comment type="similarity">
    <text evidence="1">Belongs to the sbp family.</text>
</comment>
<feature type="transmembrane region" description="Helical" evidence="2">
    <location>
        <begin position="85"/>
        <end position="108"/>
    </location>
</feature>
<name>A0ABV1E0C3_9FIRM</name>
<feature type="transmembrane region" description="Helical" evidence="2">
    <location>
        <begin position="59"/>
        <end position="79"/>
    </location>
</feature>
<organism evidence="3 4">
    <name type="scientific">Solibaculum intestinale</name>
    <dbReference type="NCBI Taxonomy" id="3133165"/>
    <lineage>
        <taxon>Bacteria</taxon>
        <taxon>Bacillati</taxon>
        <taxon>Bacillota</taxon>
        <taxon>Clostridia</taxon>
        <taxon>Eubacteriales</taxon>
        <taxon>Oscillospiraceae</taxon>
        <taxon>Solibaculum</taxon>
    </lineage>
</organism>
<proteinExistence type="inferred from homology"/>
<accession>A0ABV1E0C3</accession>
<keyword evidence="1 2" id="KW-0472">Membrane</keyword>
<feature type="transmembrane region" description="Helical" evidence="2">
    <location>
        <begin position="30"/>
        <end position="47"/>
    </location>
</feature>
<dbReference type="InterPro" id="IPR009709">
    <property type="entry name" value="DUF1290"/>
</dbReference>
<evidence type="ECO:0000256" key="2">
    <source>
        <dbReference type="SAM" id="Phobius"/>
    </source>
</evidence>
<comment type="caution">
    <text evidence="3">The sequence shown here is derived from an EMBL/GenBank/DDBJ whole genome shotgun (WGS) entry which is preliminary data.</text>
</comment>
<feature type="transmembrane region" description="Helical" evidence="2">
    <location>
        <begin position="7"/>
        <end position="24"/>
    </location>
</feature>